<dbReference type="PANTHER" id="PTHR30349:SF41">
    <property type="entry name" value="INTEGRASE_RECOMBINASE PROTEIN MJ0367-RELATED"/>
    <property type="match status" value="1"/>
</dbReference>
<name>A8MHT5_ALKOO</name>
<dbReference type="AlphaFoldDB" id="A8MHT5"/>
<evidence type="ECO:0000256" key="2">
    <source>
        <dbReference type="ARBA" id="ARBA00023125"/>
    </source>
</evidence>
<dbReference type="EMBL" id="CP000853">
    <property type="protein sequence ID" value="ABW19367.1"/>
    <property type="molecule type" value="Genomic_DNA"/>
</dbReference>
<evidence type="ECO:0000256" key="4">
    <source>
        <dbReference type="PROSITE-ProRule" id="PRU01248"/>
    </source>
</evidence>
<evidence type="ECO:0000313" key="7">
    <source>
        <dbReference type="EMBL" id="ABW19367.1"/>
    </source>
</evidence>
<dbReference type="InterPro" id="IPR044068">
    <property type="entry name" value="CB"/>
</dbReference>
<dbReference type="SUPFAM" id="SSF56349">
    <property type="entry name" value="DNA breaking-rejoining enzymes"/>
    <property type="match status" value="1"/>
</dbReference>
<dbReference type="InterPro" id="IPR010998">
    <property type="entry name" value="Integrase_recombinase_N"/>
</dbReference>
<dbReference type="InterPro" id="IPR011010">
    <property type="entry name" value="DNA_brk_join_enz"/>
</dbReference>
<dbReference type="PROSITE" id="PS51900">
    <property type="entry name" value="CB"/>
    <property type="match status" value="1"/>
</dbReference>
<dbReference type="InterPro" id="IPR013762">
    <property type="entry name" value="Integrase-like_cat_sf"/>
</dbReference>
<dbReference type="InterPro" id="IPR050090">
    <property type="entry name" value="Tyrosine_recombinase_XerCD"/>
</dbReference>
<dbReference type="GO" id="GO:0015074">
    <property type="term" value="P:DNA integration"/>
    <property type="evidence" value="ECO:0007669"/>
    <property type="project" value="InterPro"/>
</dbReference>
<dbReference type="Pfam" id="PF00589">
    <property type="entry name" value="Phage_integrase"/>
    <property type="match status" value="1"/>
</dbReference>
<dbReference type="GO" id="GO:0003677">
    <property type="term" value="F:DNA binding"/>
    <property type="evidence" value="ECO:0007669"/>
    <property type="project" value="UniProtKB-UniRule"/>
</dbReference>
<dbReference type="OrthoDB" id="9785687at2"/>
<proteinExistence type="inferred from homology"/>
<keyword evidence="3" id="KW-0233">DNA recombination</keyword>
<dbReference type="PANTHER" id="PTHR30349">
    <property type="entry name" value="PHAGE INTEGRASE-RELATED"/>
    <property type="match status" value="1"/>
</dbReference>
<feature type="domain" description="Core-binding (CB)" evidence="6">
    <location>
        <begin position="2"/>
        <end position="96"/>
    </location>
</feature>
<dbReference type="Gene3D" id="1.10.443.10">
    <property type="entry name" value="Intergrase catalytic core"/>
    <property type="match status" value="1"/>
</dbReference>
<dbReference type="InterPro" id="IPR002104">
    <property type="entry name" value="Integrase_catalytic"/>
</dbReference>
<dbReference type="Pfam" id="PF13102">
    <property type="entry name" value="Phage_int_SAM_5"/>
    <property type="match status" value="1"/>
</dbReference>
<evidence type="ECO:0000256" key="3">
    <source>
        <dbReference type="ARBA" id="ARBA00023172"/>
    </source>
</evidence>
<dbReference type="STRING" id="350688.Clos_1827"/>
<organism evidence="7 8">
    <name type="scientific">Alkaliphilus oremlandii (strain OhILAs)</name>
    <name type="common">Clostridium oremlandii (strain OhILAs)</name>
    <dbReference type="NCBI Taxonomy" id="350688"/>
    <lineage>
        <taxon>Bacteria</taxon>
        <taxon>Bacillati</taxon>
        <taxon>Bacillota</taxon>
        <taxon>Clostridia</taxon>
        <taxon>Peptostreptococcales</taxon>
        <taxon>Natronincolaceae</taxon>
        <taxon>Alkaliphilus</taxon>
    </lineage>
</organism>
<evidence type="ECO:0000259" key="5">
    <source>
        <dbReference type="PROSITE" id="PS51898"/>
    </source>
</evidence>
<dbReference type="HOGENOM" id="CLU_027562_9_2_9"/>
<comment type="similarity">
    <text evidence="1">Belongs to the 'phage' integrase family.</text>
</comment>
<reference evidence="8" key="1">
    <citation type="submission" date="2007-10" db="EMBL/GenBank/DDBJ databases">
        <title>Complete genome of Alkaliphilus oremlandii OhILAs.</title>
        <authorList>
            <person name="Copeland A."/>
            <person name="Lucas S."/>
            <person name="Lapidus A."/>
            <person name="Barry K."/>
            <person name="Detter J.C."/>
            <person name="Glavina del Rio T."/>
            <person name="Hammon N."/>
            <person name="Israni S."/>
            <person name="Dalin E."/>
            <person name="Tice H."/>
            <person name="Pitluck S."/>
            <person name="Chain P."/>
            <person name="Malfatti S."/>
            <person name="Shin M."/>
            <person name="Vergez L."/>
            <person name="Schmutz J."/>
            <person name="Larimer F."/>
            <person name="Land M."/>
            <person name="Hauser L."/>
            <person name="Kyrpides N."/>
            <person name="Mikhailova N."/>
            <person name="Stolz J.F."/>
            <person name="Dawson A."/>
            <person name="Fisher E."/>
            <person name="Crable B."/>
            <person name="Perera E."/>
            <person name="Lisak J."/>
            <person name="Ranganathan M."/>
            <person name="Basu P."/>
            <person name="Richardson P."/>
        </authorList>
    </citation>
    <scope>NUCLEOTIDE SEQUENCE [LARGE SCALE GENOMIC DNA]</scope>
    <source>
        <strain evidence="8">OhILAs</strain>
    </source>
</reference>
<protein>
    <submittedName>
        <fullName evidence="7">Integrase family protein</fullName>
    </submittedName>
</protein>
<feature type="domain" description="Tyr recombinase" evidence="5">
    <location>
        <begin position="117"/>
        <end position="298"/>
    </location>
</feature>
<accession>A8MHT5</accession>
<evidence type="ECO:0000259" key="6">
    <source>
        <dbReference type="PROSITE" id="PS51900"/>
    </source>
</evidence>
<evidence type="ECO:0000313" key="8">
    <source>
        <dbReference type="Proteomes" id="UP000000269"/>
    </source>
</evidence>
<keyword evidence="2 4" id="KW-0238">DNA-binding</keyword>
<sequence length="312" mass="36543">MITLQNAKELFLMENQLKGNTEKTIQNYERMITYFQNFIGNKAMEEITLFDVKQYQLYLSSKKAEFKFTDKIDRTLSKKTIQTYTRQIRVFLNWAYAESLLKEDIGSKIKLPKAPKKVIEILSDEEIELLYKCINDNTEFGLRNKCMISLMLDSGLRREEVITLDLDCIHFTQNIIKVHGKGEKERIIPLGVYTKKLLFKYLNGYRPMPSYPTNRVFISQEKVPVTMDVMKMLMLRLKKRTGIQRLKPHLLRHTFATKYLIAGGDAFSLQMILGHTSLEMTRMYSHLASAYTVKNFHKLSTLDRLKGQNVRL</sequence>
<dbReference type="Gene3D" id="1.10.150.130">
    <property type="match status" value="1"/>
</dbReference>
<keyword evidence="8" id="KW-1185">Reference proteome</keyword>
<dbReference type="InterPro" id="IPR025269">
    <property type="entry name" value="SAM-like_dom"/>
</dbReference>
<dbReference type="KEGG" id="aoe:Clos_1827"/>
<gene>
    <name evidence="7" type="ordered locus">Clos_1827</name>
</gene>
<dbReference type="GO" id="GO:0006310">
    <property type="term" value="P:DNA recombination"/>
    <property type="evidence" value="ECO:0007669"/>
    <property type="project" value="UniProtKB-KW"/>
</dbReference>
<evidence type="ECO:0000256" key="1">
    <source>
        <dbReference type="ARBA" id="ARBA00008857"/>
    </source>
</evidence>
<dbReference type="RefSeq" id="WP_012159679.1">
    <property type="nucleotide sequence ID" value="NC_009922.1"/>
</dbReference>
<dbReference type="PROSITE" id="PS51898">
    <property type="entry name" value="TYR_RECOMBINASE"/>
    <property type="match status" value="1"/>
</dbReference>
<dbReference type="eggNOG" id="COG4974">
    <property type="taxonomic scope" value="Bacteria"/>
</dbReference>
<dbReference type="Proteomes" id="UP000000269">
    <property type="component" value="Chromosome"/>
</dbReference>